<protein>
    <recommendedName>
        <fullName evidence="1">Mos1 transposase HTH domain-containing protein</fullName>
    </recommendedName>
</protein>
<evidence type="ECO:0000313" key="3">
    <source>
        <dbReference type="Proteomes" id="UP000000311"/>
    </source>
</evidence>
<dbReference type="Gene3D" id="1.10.10.1450">
    <property type="match status" value="1"/>
</dbReference>
<dbReference type="Pfam" id="PF17906">
    <property type="entry name" value="HTH_48"/>
    <property type="match status" value="1"/>
</dbReference>
<feature type="non-terminal residue" evidence="2">
    <location>
        <position position="65"/>
    </location>
</feature>
<feature type="non-terminal residue" evidence="2">
    <location>
        <position position="1"/>
    </location>
</feature>
<dbReference type="Proteomes" id="UP000000311">
    <property type="component" value="Unassembled WGS sequence"/>
</dbReference>
<accession>E1ZVG8</accession>
<gene>
    <name evidence="2" type="ORF">EAG_00019</name>
</gene>
<dbReference type="PANTHER" id="PTHR46060:SF1">
    <property type="entry name" value="MARINER MOS1 TRANSPOSASE-LIKE PROTEIN"/>
    <property type="match status" value="1"/>
</dbReference>
<keyword evidence="3" id="KW-1185">Reference proteome</keyword>
<proteinExistence type="predicted"/>
<dbReference type="InterPro" id="IPR052709">
    <property type="entry name" value="Transposase-MT_Hybrid"/>
</dbReference>
<feature type="domain" description="Mos1 transposase HTH" evidence="1">
    <location>
        <begin position="1"/>
        <end position="48"/>
    </location>
</feature>
<dbReference type="InterPro" id="IPR041426">
    <property type="entry name" value="Mos1_HTH"/>
</dbReference>
<dbReference type="OMA" id="EVMLHYY"/>
<reference evidence="2 3" key="1">
    <citation type="journal article" date="2010" name="Science">
        <title>Genomic comparison of the ants Camponotus floridanus and Harpegnathos saltator.</title>
        <authorList>
            <person name="Bonasio R."/>
            <person name="Zhang G."/>
            <person name="Ye C."/>
            <person name="Mutti N.S."/>
            <person name="Fang X."/>
            <person name="Qin N."/>
            <person name="Donahue G."/>
            <person name="Yang P."/>
            <person name="Li Q."/>
            <person name="Li C."/>
            <person name="Zhang P."/>
            <person name="Huang Z."/>
            <person name="Berger S.L."/>
            <person name="Reinberg D."/>
            <person name="Wang J."/>
            <person name="Liebig J."/>
        </authorList>
    </citation>
    <scope>NUCLEOTIDE SEQUENCE [LARGE SCALE GENOMIC DNA]</scope>
    <source>
        <strain evidence="3">C129</strain>
    </source>
</reference>
<name>E1ZVG8_CAMFO</name>
<evidence type="ECO:0000259" key="1">
    <source>
        <dbReference type="Pfam" id="PF17906"/>
    </source>
</evidence>
<dbReference type="EMBL" id="GL434533">
    <property type="protein sequence ID" value="EFN74821.1"/>
    <property type="molecule type" value="Genomic_DNA"/>
</dbReference>
<organism evidence="3">
    <name type="scientific">Camponotus floridanus</name>
    <name type="common">Florida carpenter ant</name>
    <dbReference type="NCBI Taxonomy" id="104421"/>
    <lineage>
        <taxon>Eukaryota</taxon>
        <taxon>Metazoa</taxon>
        <taxon>Ecdysozoa</taxon>
        <taxon>Arthropoda</taxon>
        <taxon>Hexapoda</taxon>
        <taxon>Insecta</taxon>
        <taxon>Pterygota</taxon>
        <taxon>Neoptera</taxon>
        <taxon>Endopterygota</taxon>
        <taxon>Hymenoptera</taxon>
        <taxon>Apocrita</taxon>
        <taxon>Aculeata</taxon>
        <taxon>Formicoidea</taxon>
        <taxon>Formicidae</taxon>
        <taxon>Formicinae</taxon>
        <taxon>Camponotus</taxon>
    </lineage>
</organism>
<dbReference type="InParanoid" id="E1ZVG8"/>
<dbReference type="PANTHER" id="PTHR46060">
    <property type="entry name" value="MARINER MOS1 TRANSPOSASE-LIKE PROTEIN"/>
    <property type="match status" value="1"/>
</dbReference>
<dbReference type="AlphaFoldDB" id="E1ZVG8"/>
<dbReference type="OrthoDB" id="4447at2759"/>
<sequence>HLREVMLHYYISKKSAAETCRILSNIYGDHAPSNTTCKEWFRRFQSGDFDVNDKEREGAPKKFED</sequence>
<evidence type="ECO:0000313" key="2">
    <source>
        <dbReference type="EMBL" id="EFN74821.1"/>
    </source>
</evidence>